<evidence type="ECO:0000256" key="7">
    <source>
        <dbReference type="ARBA" id="ARBA00023136"/>
    </source>
</evidence>
<dbReference type="Proteomes" id="UP000295380">
    <property type="component" value="Unassembled WGS sequence"/>
</dbReference>
<evidence type="ECO:0000256" key="6">
    <source>
        <dbReference type="ARBA" id="ARBA00022989"/>
    </source>
</evidence>
<dbReference type="PANTHER" id="PTHR35011:SF11">
    <property type="entry name" value="TRAP TRANSPORTER SMALL PERMEASE PROTEIN"/>
    <property type="match status" value="1"/>
</dbReference>
<gene>
    <name evidence="11" type="ORF">C8E00_104119</name>
</gene>
<dbReference type="GO" id="GO:0022857">
    <property type="term" value="F:transmembrane transporter activity"/>
    <property type="evidence" value="ECO:0007669"/>
    <property type="project" value="UniProtKB-UniRule"/>
</dbReference>
<keyword evidence="5 9" id="KW-0812">Transmembrane</keyword>
<evidence type="ECO:0000256" key="2">
    <source>
        <dbReference type="ARBA" id="ARBA00022448"/>
    </source>
</evidence>
<dbReference type="Pfam" id="PF04290">
    <property type="entry name" value="DctQ"/>
    <property type="match status" value="1"/>
</dbReference>
<feature type="domain" description="Tripartite ATP-independent periplasmic transporters DctQ component" evidence="10">
    <location>
        <begin position="4"/>
        <end position="150"/>
    </location>
</feature>
<evidence type="ECO:0000256" key="5">
    <source>
        <dbReference type="ARBA" id="ARBA00022692"/>
    </source>
</evidence>
<proteinExistence type="inferred from homology"/>
<dbReference type="InterPro" id="IPR007387">
    <property type="entry name" value="TRAP_DctQ"/>
</dbReference>
<dbReference type="AlphaFoldDB" id="A0A4R7NN26"/>
<keyword evidence="3" id="KW-1003">Cell membrane</keyword>
<comment type="subcellular location">
    <subcellularLocation>
        <location evidence="1 9">Cell inner membrane</location>
        <topology evidence="1 9">Multi-pass membrane protein</topology>
    </subcellularLocation>
</comment>
<accession>A0A4R7NN26</accession>
<protein>
    <recommendedName>
        <fullName evidence="9">TRAP transporter small permease protein</fullName>
    </recommendedName>
</protein>
<keyword evidence="12" id="KW-1185">Reference proteome</keyword>
<evidence type="ECO:0000256" key="4">
    <source>
        <dbReference type="ARBA" id="ARBA00022519"/>
    </source>
</evidence>
<dbReference type="RefSeq" id="WP_166638296.1">
    <property type="nucleotide sequence ID" value="NZ_SOBR01000004.1"/>
</dbReference>
<evidence type="ECO:0000256" key="8">
    <source>
        <dbReference type="ARBA" id="ARBA00038436"/>
    </source>
</evidence>
<comment type="subunit">
    <text evidence="9">The complex comprises the extracytoplasmic solute receptor protein and the two transmembrane proteins.</text>
</comment>
<feature type="transmembrane region" description="Helical" evidence="9">
    <location>
        <begin position="67"/>
        <end position="88"/>
    </location>
</feature>
<comment type="caution">
    <text evidence="9">Lacks conserved residue(s) required for the propagation of feature annotation.</text>
</comment>
<keyword evidence="6 9" id="KW-1133">Transmembrane helix</keyword>
<name>A0A4R7NN26_9GAMM</name>
<keyword evidence="4 9" id="KW-0997">Cell inner membrane</keyword>
<keyword evidence="7 9" id="KW-0472">Membrane</keyword>
<feature type="transmembrane region" description="Helical" evidence="9">
    <location>
        <begin position="127"/>
        <end position="147"/>
    </location>
</feature>
<evidence type="ECO:0000256" key="1">
    <source>
        <dbReference type="ARBA" id="ARBA00004429"/>
    </source>
</evidence>
<sequence>MALIFLIVFCNALSRYLFGDSLAWGGQIPVFLGVYGVMFGMAVAYIQDRHVRLGIIVDFIPEKPKRMLFMVVDLSVVVIGVLMSWSGYLFMTSRGSMRISGMIDLANSLQALTGVSALKSLATMAPYQFAIVLGGAMLAIAAILKFIERLGKALGNEGNSAPAREVS</sequence>
<organism evidence="11 12">
    <name type="scientific">Chromohalobacter marismortui</name>
    <dbReference type="NCBI Taxonomy" id="42055"/>
    <lineage>
        <taxon>Bacteria</taxon>
        <taxon>Pseudomonadati</taxon>
        <taxon>Pseudomonadota</taxon>
        <taxon>Gammaproteobacteria</taxon>
        <taxon>Oceanospirillales</taxon>
        <taxon>Halomonadaceae</taxon>
        <taxon>Chromohalobacter</taxon>
    </lineage>
</organism>
<evidence type="ECO:0000313" key="11">
    <source>
        <dbReference type="EMBL" id="TDU21939.1"/>
    </source>
</evidence>
<dbReference type="EMBL" id="SOBR01000004">
    <property type="protein sequence ID" value="TDU21939.1"/>
    <property type="molecule type" value="Genomic_DNA"/>
</dbReference>
<dbReference type="InterPro" id="IPR055348">
    <property type="entry name" value="DctQ"/>
</dbReference>
<evidence type="ECO:0000256" key="9">
    <source>
        <dbReference type="RuleBase" id="RU369079"/>
    </source>
</evidence>
<dbReference type="PANTHER" id="PTHR35011">
    <property type="entry name" value="2,3-DIKETO-L-GULONATE TRAP TRANSPORTER SMALL PERMEASE PROTEIN YIAM"/>
    <property type="match status" value="1"/>
</dbReference>
<dbReference type="GO" id="GO:0005886">
    <property type="term" value="C:plasma membrane"/>
    <property type="evidence" value="ECO:0007669"/>
    <property type="project" value="UniProtKB-SubCell"/>
</dbReference>
<comment type="caution">
    <text evidence="11">The sequence shown here is derived from an EMBL/GenBank/DDBJ whole genome shotgun (WGS) entry which is preliminary data.</text>
</comment>
<evidence type="ECO:0000256" key="3">
    <source>
        <dbReference type="ARBA" id="ARBA00022475"/>
    </source>
</evidence>
<dbReference type="GO" id="GO:0015740">
    <property type="term" value="P:C4-dicarboxylate transport"/>
    <property type="evidence" value="ECO:0007669"/>
    <property type="project" value="TreeGrafter"/>
</dbReference>
<comment type="similarity">
    <text evidence="8 9">Belongs to the TRAP transporter small permease family.</text>
</comment>
<feature type="transmembrane region" description="Helical" evidence="9">
    <location>
        <begin position="24"/>
        <end position="46"/>
    </location>
</feature>
<evidence type="ECO:0000313" key="12">
    <source>
        <dbReference type="Proteomes" id="UP000295380"/>
    </source>
</evidence>
<reference evidence="11 12" key="1">
    <citation type="submission" date="2019-03" db="EMBL/GenBank/DDBJ databases">
        <title>Genomic Encyclopedia of Type Strains, Phase IV (KMG-IV): sequencing the most valuable type-strain genomes for metagenomic binning, comparative biology and taxonomic classification.</title>
        <authorList>
            <person name="Goeker M."/>
        </authorList>
    </citation>
    <scope>NUCLEOTIDE SEQUENCE [LARGE SCALE GENOMIC DNA]</scope>
    <source>
        <strain evidence="11 12">DSM 6770</strain>
    </source>
</reference>
<comment type="function">
    <text evidence="9">Part of the tripartite ATP-independent periplasmic (TRAP) transport system.</text>
</comment>
<keyword evidence="2 9" id="KW-0813">Transport</keyword>
<evidence type="ECO:0000259" key="10">
    <source>
        <dbReference type="Pfam" id="PF04290"/>
    </source>
</evidence>